<dbReference type="InterPro" id="IPR010273">
    <property type="entry name" value="DUF881"/>
</dbReference>
<reference evidence="4" key="1">
    <citation type="journal article" date="2019" name="Int. J. Syst. Evol. Microbiol.">
        <title>The Global Catalogue of Microorganisms (GCM) 10K type strain sequencing project: providing services to taxonomists for standard genome sequencing and annotation.</title>
        <authorList>
            <consortium name="The Broad Institute Genomics Platform"/>
            <consortium name="The Broad Institute Genome Sequencing Center for Infectious Disease"/>
            <person name="Wu L."/>
            <person name="Ma J."/>
        </authorList>
    </citation>
    <scope>NUCLEOTIDE SEQUENCE [LARGE SCALE GENOMIC DNA]</scope>
    <source>
        <strain evidence="4">CGMCC 4.7371</strain>
    </source>
</reference>
<dbReference type="Gene3D" id="3.30.70.1880">
    <property type="entry name" value="Protein of unknown function DUF881"/>
    <property type="match status" value="1"/>
</dbReference>
<dbReference type="PANTHER" id="PTHR37313">
    <property type="entry name" value="UPF0749 PROTEIN RV1825"/>
    <property type="match status" value="1"/>
</dbReference>
<protein>
    <recommendedName>
        <fullName evidence="5">DUF881 domain-containing protein</fullName>
    </recommendedName>
</protein>
<dbReference type="Proteomes" id="UP000655410">
    <property type="component" value="Unassembled WGS sequence"/>
</dbReference>
<dbReference type="PANTHER" id="PTHR37313:SF2">
    <property type="entry name" value="UPF0749 PROTEIN YLXX"/>
    <property type="match status" value="1"/>
</dbReference>
<keyword evidence="2" id="KW-0175">Coiled coil</keyword>
<evidence type="ECO:0000256" key="1">
    <source>
        <dbReference type="ARBA" id="ARBA00009108"/>
    </source>
</evidence>
<comment type="caution">
    <text evidence="3">The sequence shown here is derived from an EMBL/GenBank/DDBJ whole genome shotgun (WGS) entry which is preliminary data.</text>
</comment>
<sequence length="251" mass="26714">MPDNPDGLAVPPTTARERLRASLLSRPSRGQWIVAGLLFSLGFAGATQVARQSDDDLTGLRQTDLVRAFDGLAASTERAEKEIDRLKTDRDRLTSSTNSRQTAVQLAKQEQTALGILSGTLAARGSGVRITITDPESKVTAALLLDMVQELRATGAEAMEFNDRVRVVAQTSFEDSTQGIRVGGQSVEAPYVIDVIGEPGALEGALDFPQGPLERVEAVGGTLTTSKDDEVVVDAVVPDRAPQFAAPDSDR</sequence>
<dbReference type="EMBL" id="BMNI01000007">
    <property type="protein sequence ID" value="GGO92001.1"/>
    <property type="molecule type" value="Genomic_DNA"/>
</dbReference>
<proteinExistence type="inferred from homology"/>
<evidence type="ECO:0000313" key="3">
    <source>
        <dbReference type="EMBL" id="GGO92001.1"/>
    </source>
</evidence>
<feature type="coiled-coil region" evidence="2">
    <location>
        <begin position="69"/>
        <end position="96"/>
    </location>
</feature>
<gene>
    <name evidence="3" type="ORF">GCM10011584_27410</name>
</gene>
<keyword evidence="4" id="KW-1185">Reference proteome</keyword>
<dbReference type="Pfam" id="PF05949">
    <property type="entry name" value="DUF881"/>
    <property type="match status" value="1"/>
</dbReference>
<name>A0ABQ2ND57_9ACTN</name>
<evidence type="ECO:0000313" key="4">
    <source>
        <dbReference type="Proteomes" id="UP000655410"/>
    </source>
</evidence>
<comment type="similarity">
    <text evidence="1">Belongs to the UPF0749 family.</text>
</comment>
<evidence type="ECO:0000256" key="2">
    <source>
        <dbReference type="SAM" id="Coils"/>
    </source>
</evidence>
<accession>A0ABQ2ND57</accession>
<organism evidence="3 4">
    <name type="scientific">Nocardioides phosphati</name>
    <dbReference type="NCBI Taxonomy" id="1867775"/>
    <lineage>
        <taxon>Bacteria</taxon>
        <taxon>Bacillati</taxon>
        <taxon>Actinomycetota</taxon>
        <taxon>Actinomycetes</taxon>
        <taxon>Propionibacteriales</taxon>
        <taxon>Nocardioidaceae</taxon>
        <taxon>Nocardioides</taxon>
    </lineage>
</organism>
<dbReference type="RefSeq" id="WP_188784569.1">
    <property type="nucleotide sequence ID" value="NZ_BMNI01000007.1"/>
</dbReference>
<evidence type="ECO:0008006" key="5">
    <source>
        <dbReference type="Google" id="ProtNLM"/>
    </source>
</evidence>